<reference evidence="3 4" key="1">
    <citation type="submission" date="2019-07" db="EMBL/GenBank/DDBJ databases">
        <title>Criibacterium bergeronii gen. nov., sp. nov. isolated from human clinical samples.</title>
        <authorList>
            <person name="Maheux A.F."/>
            <person name="Boudreau D.K."/>
            <person name="Berube E."/>
            <person name="Brodeur S."/>
            <person name="Bernard K.A."/>
            <person name="Abed J.Y."/>
            <person name="Ducrey E."/>
            <person name="Guay E.F."/>
            <person name="Raymond F."/>
            <person name="Corbeil J."/>
            <person name="Domingo M.-C."/>
            <person name="Roy P.H."/>
            <person name="Boissinot M."/>
            <person name="Tocheva E.I."/>
            <person name="Omar R.F."/>
        </authorList>
    </citation>
    <scope>NUCLEOTIDE SEQUENCE [LARGE SCALE GENOMIC DNA]</scope>
    <source>
        <strain evidence="3 4">CCRI-24246</strain>
    </source>
</reference>
<evidence type="ECO:0000256" key="1">
    <source>
        <dbReference type="SAM" id="Coils"/>
    </source>
</evidence>
<proteinExistence type="predicted"/>
<evidence type="ECO:0000313" key="4">
    <source>
        <dbReference type="Proteomes" id="UP000319424"/>
    </source>
</evidence>
<dbReference type="RefSeq" id="WP_144015725.1">
    <property type="nucleotide sequence ID" value="NZ_VJXW01000003.1"/>
</dbReference>
<gene>
    <name evidence="3" type="ORF">FL857_03390</name>
</gene>
<comment type="caution">
    <text evidence="3">The sequence shown here is derived from an EMBL/GenBank/DDBJ whole genome shotgun (WGS) entry which is preliminary data.</text>
</comment>
<dbReference type="Proteomes" id="UP000319424">
    <property type="component" value="Unassembled WGS sequence"/>
</dbReference>
<feature type="coiled-coil region" evidence="1">
    <location>
        <begin position="289"/>
        <end position="341"/>
    </location>
</feature>
<dbReference type="Pfam" id="PF03432">
    <property type="entry name" value="Relaxase"/>
    <property type="match status" value="1"/>
</dbReference>
<dbReference type="AlphaFoldDB" id="A0A552VC43"/>
<feature type="coiled-coil region" evidence="1">
    <location>
        <begin position="484"/>
        <end position="517"/>
    </location>
</feature>
<accession>A0A552VC43</accession>
<sequence length="574" mass="67618">MPTITDLTYSAKTGSKRDQSKEAMKKRIDYIMGKASQIGSLGVNADSPKQVYDEFMKLKEMFGKTTGNNFMHYAISFSQEDKITKDEVASIVDEFLSDKRFYGYQIMYGIHDDTDNMHAHVLINTVNMINGKKWHFDNPKRDMLDMQIKLNIIAQKYDCKIPEKIKAYIDDIQVKTANQKRPKQEKSVYEQEMQSKGKSWKNLAKDMVEYIAKNSLDIDDFIINSKKCGYDIYKNKDDEYIITIKKINKKISLTKLSLSIDELQKRFEYNMVSGDKELMKENIQRLSKKTSLNKKLDDINQKAKSYEKAYKSQDKNRQLYYKDLANDLKKYIREHSHLKEKEEIALLSLIKYSLNSHKTLGEALSYLDGLGIKTEINTNDINNVIFDIDGYKISTSYLKIDIENELNKSVSWKYEMYQNIKQSLYKATNKEEFEDELKKFGIKMTWTQERAYITFEDKYGNRRRNNKFYPPEKFSKQAFEESFKKNKENQIKKTQKKEEYEQKRLEYEKNKKYYKALDDLYIISAIFKIVNFLAPKHQIGGDTPIIAKMISSLADEKARRKEMKKGTSLNERSR</sequence>
<dbReference type="InterPro" id="IPR005094">
    <property type="entry name" value="Endonuclease_MobA/VirD2"/>
</dbReference>
<organism evidence="3 4">
    <name type="scientific">Criibacterium bergeronii</name>
    <dbReference type="NCBI Taxonomy" id="1871336"/>
    <lineage>
        <taxon>Bacteria</taxon>
        <taxon>Bacillati</taxon>
        <taxon>Bacillota</taxon>
        <taxon>Clostridia</taxon>
        <taxon>Peptostreptococcales</taxon>
        <taxon>Filifactoraceae</taxon>
        <taxon>Criibacterium</taxon>
    </lineage>
</organism>
<feature type="domain" description="MobA/VirD2-like nuclease" evidence="2">
    <location>
        <begin position="30"/>
        <end position="145"/>
    </location>
</feature>
<protein>
    <recommendedName>
        <fullName evidence="2">MobA/VirD2-like nuclease domain-containing protein</fullName>
    </recommendedName>
</protein>
<evidence type="ECO:0000313" key="3">
    <source>
        <dbReference type="EMBL" id="TRW28048.1"/>
    </source>
</evidence>
<dbReference type="EMBL" id="VJXW01000003">
    <property type="protein sequence ID" value="TRW28048.1"/>
    <property type="molecule type" value="Genomic_DNA"/>
</dbReference>
<name>A0A552VC43_9FIRM</name>
<keyword evidence="1" id="KW-0175">Coiled coil</keyword>
<dbReference type="OrthoDB" id="9762440at2"/>
<evidence type="ECO:0000259" key="2">
    <source>
        <dbReference type="Pfam" id="PF03432"/>
    </source>
</evidence>